<reference evidence="10" key="1">
    <citation type="journal article" date="2020" name="Stud. Mycol.">
        <title>101 Dothideomycetes genomes: a test case for predicting lifestyles and emergence of pathogens.</title>
        <authorList>
            <person name="Haridas S."/>
            <person name="Albert R."/>
            <person name="Binder M."/>
            <person name="Bloem J."/>
            <person name="Labutti K."/>
            <person name="Salamov A."/>
            <person name="Andreopoulos B."/>
            <person name="Baker S."/>
            <person name="Barry K."/>
            <person name="Bills G."/>
            <person name="Bluhm B."/>
            <person name="Cannon C."/>
            <person name="Castanera R."/>
            <person name="Culley D."/>
            <person name="Daum C."/>
            <person name="Ezra D."/>
            <person name="Gonzalez J."/>
            <person name="Henrissat B."/>
            <person name="Kuo A."/>
            <person name="Liang C."/>
            <person name="Lipzen A."/>
            <person name="Lutzoni F."/>
            <person name="Magnuson J."/>
            <person name="Mondo S."/>
            <person name="Nolan M."/>
            <person name="Ohm R."/>
            <person name="Pangilinan J."/>
            <person name="Park H.-J."/>
            <person name="Ramirez L."/>
            <person name="Alfaro M."/>
            <person name="Sun H."/>
            <person name="Tritt A."/>
            <person name="Yoshinaga Y."/>
            <person name="Zwiers L.-H."/>
            <person name="Turgeon B."/>
            <person name="Goodwin S."/>
            <person name="Spatafora J."/>
            <person name="Crous P."/>
            <person name="Grigoriev I."/>
        </authorList>
    </citation>
    <scope>NUCLEOTIDE SEQUENCE</scope>
    <source>
        <strain evidence="10">Tuck. ex Michener</strain>
    </source>
</reference>
<feature type="compositionally biased region" description="Polar residues" evidence="5">
    <location>
        <begin position="1226"/>
        <end position="1240"/>
    </location>
</feature>
<dbReference type="FunFam" id="3.30.565.10:FF:000010">
    <property type="entry name" value="Sensor histidine kinase RcsC"/>
    <property type="match status" value="1"/>
</dbReference>
<evidence type="ECO:0000256" key="2">
    <source>
        <dbReference type="ARBA" id="ARBA00023012"/>
    </source>
</evidence>
<evidence type="ECO:0000256" key="4">
    <source>
        <dbReference type="SAM" id="Coils"/>
    </source>
</evidence>
<keyword evidence="1 3" id="KW-0597">Phosphoprotein</keyword>
<keyword evidence="2" id="KW-0902">Two-component regulatory system</keyword>
<gene>
    <name evidence="10" type="ORF">EV356DRAFT_446482</name>
</gene>
<dbReference type="InterPro" id="IPR003594">
    <property type="entry name" value="HATPase_dom"/>
</dbReference>
<dbReference type="InterPro" id="IPR000014">
    <property type="entry name" value="PAS"/>
</dbReference>
<dbReference type="Gene3D" id="3.40.50.2300">
    <property type="match status" value="1"/>
</dbReference>
<proteinExistence type="predicted"/>
<dbReference type="FunFam" id="1.10.287.130:FF:000050">
    <property type="entry name" value="Related to histidine kinase"/>
    <property type="match status" value="1"/>
</dbReference>
<organism evidence="10 11">
    <name type="scientific">Viridothelium virens</name>
    <name type="common">Speckled blister lichen</name>
    <name type="synonym">Trypethelium virens</name>
    <dbReference type="NCBI Taxonomy" id="1048519"/>
    <lineage>
        <taxon>Eukaryota</taxon>
        <taxon>Fungi</taxon>
        <taxon>Dikarya</taxon>
        <taxon>Ascomycota</taxon>
        <taxon>Pezizomycotina</taxon>
        <taxon>Dothideomycetes</taxon>
        <taxon>Dothideomycetes incertae sedis</taxon>
        <taxon>Trypetheliales</taxon>
        <taxon>Trypetheliaceae</taxon>
        <taxon>Viridothelium</taxon>
    </lineage>
</organism>
<dbReference type="PROSITE" id="PS50112">
    <property type="entry name" value="PAS"/>
    <property type="match status" value="1"/>
</dbReference>
<dbReference type="InterPro" id="IPR004358">
    <property type="entry name" value="Sig_transdc_His_kin-like_C"/>
</dbReference>
<evidence type="ECO:0000313" key="10">
    <source>
        <dbReference type="EMBL" id="KAF2234517.1"/>
    </source>
</evidence>
<dbReference type="GO" id="GO:0000155">
    <property type="term" value="F:phosphorelay sensor kinase activity"/>
    <property type="evidence" value="ECO:0007669"/>
    <property type="project" value="InterPro"/>
</dbReference>
<dbReference type="SMART" id="SM00387">
    <property type="entry name" value="HATPase_c"/>
    <property type="match status" value="1"/>
</dbReference>
<feature type="compositionally biased region" description="Polar residues" evidence="5">
    <location>
        <begin position="1265"/>
        <end position="1279"/>
    </location>
</feature>
<protein>
    <recommendedName>
        <fullName evidence="12">Histidine kinase HHK6p</fullName>
    </recommendedName>
</protein>
<dbReference type="PROSITE" id="PS50113">
    <property type="entry name" value="PAC"/>
    <property type="match status" value="1"/>
</dbReference>
<dbReference type="InterPro" id="IPR036890">
    <property type="entry name" value="HATPase_C_sf"/>
</dbReference>
<dbReference type="SMART" id="SM00448">
    <property type="entry name" value="REC"/>
    <property type="match status" value="1"/>
</dbReference>
<dbReference type="FunFam" id="3.30.450.20:FF:000099">
    <property type="entry name" value="Sensory box sensor histidine kinase"/>
    <property type="match status" value="1"/>
</dbReference>
<feature type="region of interest" description="Disordered" evidence="5">
    <location>
        <begin position="1265"/>
        <end position="1421"/>
    </location>
</feature>
<dbReference type="EMBL" id="ML991798">
    <property type="protein sequence ID" value="KAF2234517.1"/>
    <property type="molecule type" value="Genomic_DNA"/>
</dbReference>
<feature type="compositionally biased region" description="Basic and acidic residues" evidence="5">
    <location>
        <begin position="1312"/>
        <end position="1325"/>
    </location>
</feature>
<keyword evidence="4" id="KW-0175">Coiled coil</keyword>
<dbReference type="PRINTS" id="PR00344">
    <property type="entry name" value="BCTRLSENSOR"/>
</dbReference>
<dbReference type="PANTHER" id="PTHR45339:SF1">
    <property type="entry name" value="HYBRID SIGNAL TRANSDUCTION HISTIDINE KINASE J"/>
    <property type="match status" value="1"/>
</dbReference>
<dbReference type="Pfam" id="PF00072">
    <property type="entry name" value="Response_reg"/>
    <property type="match status" value="1"/>
</dbReference>
<evidence type="ECO:0000256" key="1">
    <source>
        <dbReference type="ARBA" id="ARBA00022553"/>
    </source>
</evidence>
<evidence type="ECO:0000259" key="9">
    <source>
        <dbReference type="PROSITE" id="PS50113"/>
    </source>
</evidence>
<feature type="compositionally biased region" description="Basic and acidic residues" evidence="5">
    <location>
        <begin position="1334"/>
        <end position="1356"/>
    </location>
</feature>
<dbReference type="InterPro" id="IPR003661">
    <property type="entry name" value="HisK_dim/P_dom"/>
</dbReference>
<dbReference type="SUPFAM" id="SSF55874">
    <property type="entry name" value="ATPase domain of HSP90 chaperone/DNA topoisomerase II/histidine kinase"/>
    <property type="match status" value="1"/>
</dbReference>
<dbReference type="OrthoDB" id="60033at2759"/>
<dbReference type="InterPro" id="IPR000700">
    <property type="entry name" value="PAS-assoc_C"/>
</dbReference>
<dbReference type="InterPro" id="IPR035965">
    <property type="entry name" value="PAS-like_dom_sf"/>
</dbReference>
<dbReference type="Pfam" id="PF08447">
    <property type="entry name" value="PAS_3"/>
    <property type="match status" value="1"/>
</dbReference>
<dbReference type="Pfam" id="PF02518">
    <property type="entry name" value="HATPase_c"/>
    <property type="match status" value="1"/>
</dbReference>
<dbReference type="CDD" id="cd00082">
    <property type="entry name" value="HisKA"/>
    <property type="match status" value="1"/>
</dbReference>
<evidence type="ECO:0000259" key="7">
    <source>
        <dbReference type="PROSITE" id="PS50110"/>
    </source>
</evidence>
<feature type="domain" description="PAC" evidence="9">
    <location>
        <begin position="527"/>
        <end position="579"/>
    </location>
</feature>
<evidence type="ECO:0000256" key="3">
    <source>
        <dbReference type="PROSITE-ProRule" id="PRU00169"/>
    </source>
</evidence>
<dbReference type="InterPro" id="IPR036097">
    <property type="entry name" value="HisK_dim/P_sf"/>
</dbReference>
<keyword evidence="11" id="KW-1185">Reference proteome</keyword>
<feature type="compositionally biased region" description="Pro residues" evidence="5">
    <location>
        <begin position="281"/>
        <end position="297"/>
    </location>
</feature>
<dbReference type="PROSITE" id="PS50109">
    <property type="entry name" value="HIS_KIN"/>
    <property type="match status" value="1"/>
</dbReference>
<evidence type="ECO:0000256" key="5">
    <source>
        <dbReference type="SAM" id="MobiDB-lite"/>
    </source>
</evidence>
<feature type="compositionally biased region" description="Basic and acidic residues" evidence="5">
    <location>
        <begin position="1409"/>
        <end position="1421"/>
    </location>
</feature>
<feature type="domain" description="Histidine kinase" evidence="6">
    <location>
        <begin position="756"/>
        <end position="979"/>
    </location>
</feature>
<dbReference type="SUPFAM" id="SSF52172">
    <property type="entry name" value="CheY-like"/>
    <property type="match status" value="1"/>
</dbReference>
<evidence type="ECO:0000259" key="6">
    <source>
        <dbReference type="PROSITE" id="PS50109"/>
    </source>
</evidence>
<dbReference type="Gene3D" id="1.10.287.130">
    <property type="match status" value="1"/>
</dbReference>
<dbReference type="SUPFAM" id="SSF55785">
    <property type="entry name" value="PYP-like sensor domain (PAS domain)"/>
    <property type="match status" value="1"/>
</dbReference>
<feature type="modified residue" description="4-aspartylphosphate" evidence="3">
    <location>
        <position position="1112"/>
    </location>
</feature>
<dbReference type="SMART" id="SM00086">
    <property type="entry name" value="PAC"/>
    <property type="match status" value="1"/>
</dbReference>
<dbReference type="NCBIfam" id="TIGR00229">
    <property type="entry name" value="sensory_box"/>
    <property type="match status" value="1"/>
</dbReference>
<evidence type="ECO:0000259" key="8">
    <source>
        <dbReference type="PROSITE" id="PS50112"/>
    </source>
</evidence>
<feature type="region of interest" description="Disordered" evidence="5">
    <location>
        <begin position="1193"/>
        <end position="1248"/>
    </location>
</feature>
<dbReference type="Gene3D" id="3.30.565.10">
    <property type="entry name" value="Histidine kinase-like ATPase, C-terminal domain"/>
    <property type="match status" value="1"/>
</dbReference>
<name>A0A6A6H974_VIRVR</name>
<feature type="region of interest" description="Disordered" evidence="5">
    <location>
        <begin position="126"/>
        <end position="174"/>
    </location>
</feature>
<dbReference type="InterPro" id="IPR011006">
    <property type="entry name" value="CheY-like_superfamily"/>
</dbReference>
<feature type="region of interest" description="Disordered" evidence="5">
    <location>
        <begin position="1006"/>
        <end position="1043"/>
    </location>
</feature>
<dbReference type="CDD" id="cd17546">
    <property type="entry name" value="REC_hyHK_CKI1_RcsC-like"/>
    <property type="match status" value="1"/>
</dbReference>
<dbReference type="CDD" id="cd16922">
    <property type="entry name" value="HATPase_EvgS-ArcB-TorS-like"/>
    <property type="match status" value="1"/>
</dbReference>
<dbReference type="PROSITE" id="PS50110">
    <property type="entry name" value="RESPONSE_REGULATORY"/>
    <property type="match status" value="1"/>
</dbReference>
<feature type="domain" description="Response regulatory" evidence="7">
    <location>
        <begin position="1057"/>
        <end position="1185"/>
    </location>
</feature>
<dbReference type="Proteomes" id="UP000800092">
    <property type="component" value="Unassembled WGS sequence"/>
</dbReference>
<sequence>MDQRSPKKASPTSLRSNPLSIRIPPSPSLDSLGFTSLQYLPMPLVILSSMKTVVLANEAMGRLLGIDLLAMSEETESRSEGALSVTDVLHGLTLGQLGIDMLQNGSPIWVAWDQFLDTISDQASRTSGARSERIADGVEFVDSNASTPTNENKADSRHRPSQSTGSEPHLTGTYLPSTMVHDVAVDVILSPERDVVSRLPKKSGKNIGSETQMQATMIITVWNTDEEQYFTLTFTSVNNSAVDKSRPSTRRVHRVPTDLSKSPSSTSSSTSSGRSSTRSPNPGPPSANKPQFPPSGPPSRSGVASSPSVLQKATRLKDAILNSIRMPAYAMWKDESLGIPNKALLELQSGAAESDTNNTSDQREFLSRFQIWTEDFARELSLDEFPILQLCRNQKRFEGMRIGMKNPVTGVRLVFDCNGETISDDRTGEFLGGIVLFKDVTEYTKRIAAQIQENERQFEYIANMIPPMIWTTTPEGHHDWYSKRWYDYTGLTMEESFGEGWRGAFHPEDMPATTARWLHSLATGEEYMTEYRCRRYDGEWRWMLGRALPFREEDGTIVKWFGTCTDIHDLVEAREAAKQLREQLLRVIEHAKVTMWAIDRERNLTLLEGSMKWHGKWASVLAQSNVNTSSKNQLGLGKNVYDTFSEKFETEEDPWFKEPVEQILAGRALDETKEVHLEDTDRWLRARFVPLIRNERKAGIEGDSFVDGVIGVAMDVTELRKREQDLGKQEQENAALLANAAAAKEASRMKSQFLANMSHEIRTPIAGVIGMSELLLDTRLDEEQQECAENIQRSANGLLTVINDILDFSKVESGRLDIEEVQFSLSIVLRDVSKMMSFAAERKGLDYKSDICANIARDLRVMGDPGRLRQILTNLLTNSIKFTSDGHVKLSVSVDNETDDRIAVRFMVEDTGIGIEEEVRRRLFKPFSQADSSTARRFGGTGLGLTICKNLVELMHGNISLESALGAGTKASFWIPFHKAPYDDDQPPLISLGSIPDRLQSDVSISCDSSTDHTPPVTPILSKKETSHARSESMNPAPGTPIAERAHPLQVERKDINVLVVEDNAVNQQIALKLIKKLGFGVNAVWNGQEALQYLEKDASEDRPDPDIILMDVQMPILDGYGATKILRSQEPYRSKPSLRGLPIVAMTASAIQGDREKCQKAGMDDYLAKPVTSKVLEKMLMKWAIEVEQKRRRGGKYSIATRPQPKRAISDTTISSSEAEHRNESPSLQNQSGISTGSAKSVKKATEDVDTRLHRIDFDTKNTLATSTSDEASRSFQRQRAEEQAASSRDDKLLQSSENPRLAHRNSGLPPREEQKTMRLDGAKPRLALTQENVERLTQKHEQSDKNDLPDDTQRQDSTSSVEVGGGRGASHVSPSNPRRREKRPTTPSGRNRDGGHKTAPRPALEGQRIDSEVTVRKSE</sequence>
<feature type="compositionally biased region" description="Basic and acidic residues" evidence="5">
    <location>
        <begin position="1280"/>
        <end position="1294"/>
    </location>
</feature>
<dbReference type="Pfam" id="PF00512">
    <property type="entry name" value="HisKA"/>
    <property type="match status" value="1"/>
</dbReference>
<dbReference type="CDD" id="cd00130">
    <property type="entry name" value="PAS"/>
    <property type="match status" value="1"/>
</dbReference>
<dbReference type="Gene3D" id="3.30.450.20">
    <property type="entry name" value="PAS domain"/>
    <property type="match status" value="2"/>
</dbReference>
<accession>A0A6A6H974</accession>
<feature type="region of interest" description="Disordered" evidence="5">
    <location>
        <begin position="240"/>
        <end position="309"/>
    </location>
</feature>
<feature type="coiled-coil region" evidence="4">
    <location>
        <begin position="719"/>
        <end position="746"/>
    </location>
</feature>
<evidence type="ECO:0008006" key="12">
    <source>
        <dbReference type="Google" id="ProtNLM"/>
    </source>
</evidence>
<feature type="domain" description="PAS" evidence="8">
    <location>
        <begin position="454"/>
        <end position="525"/>
    </location>
</feature>
<feature type="compositionally biased region" description="Basic and acidic residues" evidence="5">
    <location>
        <begin position="1022"/>
        <end position="1031"/>
    </location>
</feature>
<dbReference type="InterPro" id="IPR001610">
    <property type="entry name" value="PAC"/>
</dbReference>
<feature type="region of interest" description="Disordered" evidence="5">
    <location>
        <begin position="1"/>
        <end position="22"/>
    </location>
</feature>
<dbReference type="SMART" id="SM00388">
    <property type="entry name" value="HisKA"/>
    <property type="match status" value="1"/>
</dbReference>
<feature type="compositionally biased region" description="Low complexity" evidence="5">
    <location>
        <begin position="260"/>
        <end position="280"/>
    </location>
</feature>
<dbReference type="InterPro" id="IPR005467">
    <property type="entry name" value="His_kinase_dom"/>
</dbReference>
<dbReference type="SUPFAM" id="SSF47384">
    <property type="entry name" value="Homodimeric domain of signal transducing histidine kinase"/>
    <property type="match status" value="1"/>
</dbReference>
<evidence type="ECO:0000313" key="11">
    <source>
        <dbReference type="Proteomes" id="UP000800092"/>
    </source>
</evidence>
<dbReference type="PANTHER" id="PTHR45339">
    <property type="entry name" value="HYBRID SIGNAL TRANSDUCTION HISTIDINE KINASE J"/>
    <property type="match status" value="1"/>
</dbReference>
<dbReference type="InterPro" id="IPR001789">
    <property type="entry name" value="Sig_transdc_resp-reg_receiver"/>
</dbReference>
<dbReference type="InterPro" id="IPR013655">
    <property type="entry name" value="PAS_fold_3"/>
</dbReference>